<protein>
    <submittedName>
        <fullName evidence="2">ElaA protein</fullName>
    </submittedName>
</protein>
<dbReference type="RefSeq" id="WP_131975470.1">
    <property type="nucleotide sequence ID" value="NZ_SLYB01000005.1"/>
</dbReference>
<reference evidence="2 3" key="1">
    <citation type="submission" date="2019-03" db="EMBL/GenBank/DDBJ databases">
        <title>Genomic Encyclopedia of Type Strains, Phase IV (KMG-IV): sequencing the most valuable type-strain genomes for metagenomic binning, comparative biology and taxonomic classification.</title>
        <authorList>
            <person name="Goeker M."/>
        </authorList>
    </citation>
    <scope>NUCLEOTIDE SEQUENCE [LARGE SCALE GENOMIC DNA]</scope>
    <source>
        <strain evidence="2 3">DSM 28404</strain>
    </source>
</reference>
<evidence type="ECO:0000313" key="2">
    <source>
        <dbReference type="EMBL" id="TCP96216.1"/>
    </source>
</evidence>
<dbReference type="CDD" id="cd04301">
    <property type="entry name" value="NAT_SF"/>
    <property type="match status" value="1"/>
</dbReference>
<feature type="domain" description="N-acetyltransferase" evidence="1">
    <location>
        <begin position="6"/>
        <end position="148"/>
    </location>
</feature>
<dbReference type="EMBL" id="SLYB01000005">
    <property type="protein sequence ID" value="TCP96216.1"/>
    <property type="molecule type" value="Genomic_DNA"/>
</dbReference>
<dbReference type="AlphaFoldDB" id="A0A4R2T4G9"/>
<proteinExistence type="predicted"/>
<dbReference type="GO" id="GO:0016747">
    <property type="term" value="F:acyltransferase activity, transferring groups other than amino-acyl groups"/>
    <property type="evidence" value="ECO:0007669"/>
    <property type="project" value="InterPro"/>
</dbReference>
<keyword evidence="3" id="KW-1185">Reference proteome</keyword>
<dbReference type="OrthoDB" id="9796171at2"/>
<dbReference type="InterPro" id="IPR016181">
    <property type="entry name" value="Acyl_CoA_acyltransferase"/>
</dbReference>
<dbReference type="PROSITE" id="PS51186">
    <property type="entry name" value="GNAT"/>
    <property type="match status" value="1"/>
</dbReference>
<comment type="caution">
    <text evidence="2">The sequence shown here is derived from an EMBL/GenBank/DDBJ whole genome shotgun (WGS) entry which is preliminary data.</text>
</comment>
<dbReference type="Pfam" id="PF13673">
    <property type="entry name" value="Acetyltransf_10"/>
    <property type="match status" value="1"/>
</dbReference>
<dbReference type="SUPFAM" id="SSF55729">
    <property type="entry name" value="Acyl-CoA N-acyltransferases (Nat)"/>
    <property type="match status" value="1"/>
</dbReference>
<dbReference type="InterPro" id="IPR000182">
    <property type="entry name" value="GNAT_dom"/>
</dbReference>
<gene>
    <name evidence="2" type="ORF">EDC44_10536</name>
</gene>
<name>A0A4R2T4G9_9PAST</name>
<dbReference type="Proteomes" id="UP000295763">
    <property type="component" value="Unassembled WGS sequence"/>
</dbReference>
<sequence>MKLQQKTFQNLTALELYKILQLRSAVFVVEQNCVYQDIDNKDLSATHLWLQHDDNIAAYVRLLPAGVSYKNAAIGRVIVAEKYRRQGLAERIMQEAIAVIEQQWQQDCIQLQAQTYLQKFYTELGFLPASEPYLEDGIPHIDMMYRRKPQ</sequence>
<evidence type="ECO:0000259" key="1">
    <source>
        <dbReference type="PROSITE" id="PS51186"/>
    </source>
</evidence>
<organism evidence="2 3">
    <name type="scientific">Cricetibacter osteomyelitidis</name>
    <dbReference type="NCBI Taxonomy" id="1521931"/>
    <lineage>
        <taxon>Bacteria</taxon>
        <taxon>Pseudomonadati</taxon>
        <taxon>Pseudomonadota</taxon>
        <taxon>Gammaproteobacteria</taxon>
        <taxon>Pasteurellales</taxon>
        <taxon>Pasteurellaceae</taxon>
        <taxon>Cricetibacter</taxon>
    </lineage>
</organism>
<accession>A0A4R2T4G9</accession>
<evidence type="ECO:0000313" key="3">
    <source>
        <dbReference type="Proteomes" id="UP000295763"/>
    </source>
</evidence>
<dbReference type="Gene3D" id="3.40.630.30">
    <property type="match status" value="1"/>
</dbReference>